<proteinExistence type="predicted"/>
<protein>
    <submittedName>
        <fullName evidence="1">Uncharacterized protein</fullName>
    </submittedName>
</protein>
<reference evidence="1" key="2">
    <citation type="submission" date="2021-08" db="EMBL/GenBank/DDBJ databases">
        <authorList>
            <person name="Tani A."/>
            <person name="Ola A."/>
            <person name="Ogura Y."/>
            <person name="Katsura K."/>
            <person name="Hayashi T."/>
        </authorList>
    </citation>
    <scope>NUCLEOTIDE SEQUENCE</scope>
    <source>
        <strain evidence="1">KCTC 52305</strain>
    </source>
</reference>
<dbReference type="Proteomes" id="UP001055167">
    <property type="component" value="Unassembled WGS sequence"/>
</dbReference>
<reference evidence="1" key="1">
    <citation type="journal article" date="2021" name="Front. Microbiol.">
        <title>Comprehensive Comparative Genomics and Phenotyping of Methylobacterium Species.</title>
        <authorList>
            <person name="Alessa O."/>
            <person name="Ogura Y."/>
            <person name="Fujitani Y."/>
            <person name="Takami H."/>
            <person name="Hayashi T."/>
            <person name="Sahin N."/>
            <person name="Tani A."/>
        </authorList>
    </citation>
    <scope>NUCLEOTIDE SEQUENCE</scope>
    <source>
        <strain evidence="1">KCTC 52305</strain>
    </source>
</reference>
<comment type="caution">
    <text evidence="1">The sequence shown here is derived from an EMBL/GenBank/DDBJ whole genome shotgun (WGS) entry which is preliminary data.</text>
</comment>
<dbReference type="EMBL" id="BPQH01000045">
    <property type="protein sequence ID" value="GJD54005.1"/>
    <property type="molecule type" value="Genomic_DNA"/>
</dbReference>
<gene>
    <name evidence="1" type="ORF">OPKNFCMD_6785</name>
</gene>
<accession>A0ABQ4R9Z6</accession>
<evidence type="ECO:0000313" key="2">
    <source>
        <dbReference type="Proteomes" id="UP001055167"/>
    </source>
</evidence>
<organism evidence="1 2">
    <name type="scientific">Methylobacterium crusticola</name>
    <dbReference type="NCBI Taxonomy" id="1697972"/>
    <lineage>
        <taxon>Bacteria</taxon>
        <taxon>Pseudomonadati</taxon>
        <taxon>Pseudomonadota</taxon>
        <taxon>Alphaproteobacteria</taxon>
        <taxon>Hyphomicrobiales</taxon>
        <taxon>Methylobacteriaceae</taxon>
        <taxon>Methylobacterium</taxon>
    </lineage>
</organism>
<evidence type="ECO:0000313" key="1">
    <source>
        <dbReference type="EMBL" id="GJD54005.1"/>
    </source>
</evidence>
<sequence>MKAHPDLNQPAALVMQFRGDHPDMPQTGKCTTLGACILEAFAAVSGPIDT</sequence>
<name>A0ABQ4R9Z6_9HYPH</name>
<keyword evidence="2" id="KW-1185">Reference proteome</keyword>